<accession>A0ABW2YAV1</accession>
<sequence>MDKEQPGDASRAQAPAYRLSFAHADGFLRVQVSGDIDAQDVRIAYWREIVATARERGERRLLVLDRKKGTPATPDELAEMAGLFSADAAHFERIAVIEPTTAFLPAMEHAEIQGRSVGINVRIFGDEANAERWLLFGTADD</sequence>
<gene>
    <name evidence="1" type="ORF">ACFQ0E_05350</name>
</gene>
<dbReference type="Gene3D" id="3.40.50.10600">
    <property type="entry name" value="SpoIIaa-like domains"/>
    <property type="match status" value="1"/>
</dbReference>
<dbReference type="InterPro" id="IPR021866">
    <property type="entry name" value="SpoIIAA-like"/>
</dbReference>
<dbReference type="Pfam" id="PF11964">
    <property type="entry name" value="SpoIIAA-like"/>
    <property type="match status" value="1"/>
</dbReference>
<reference evidence="2" key="1">
    <citation type="journal article" date="2019" name="Int. J. Syst. Evol. Microbiol.">
        <title>The Global Catalogue of Microorganisms (GCM) 10K type strain sequencing project: providing services to taxonomists for standard genome sequencing and annotation.</title>
        <authorList>
            <consortium name="The Broad Institute Genomics Platform"/>
            <consortium name="The Broad Institute Genome Sequencing Center for Infectious Disease"/>
            <person name="Wu L."/>
            <person name="Ma J."/>
        </authorList>
    </citation>
    <scope>NUCLEOTIDE SEQUENCE [LARGE SCALE GENOMIC DNA]</scope>
    <source>
        <strain evidence="2">CCUG 55585</strain>
    </source>
</reference>
<dbReference type="InterPro" id="IPR036513">
    <property type="entry name" value="STAS_dom_sf"/>
</dbReference>
<dbReference type="EMBL" id="JBHTIF010000001">
    <property type="protein sequence ID" value="MFD0725023.1"/>
    <property type="molecule type" value="Genomic_DNA"/>
</dbReference>
<proteinExistence type="predicted"/>
<dbReference type="SUPFAM" id="SSF52091">
    <property type="entry name" value="SpoIIaa-like"/>
    <property type="match status" value="1"/>
</dbReference>
<dbReference type="Proteomes" id="UP001597110">
    <property type="component" value="Unassembled WGS sequence"/>
</dbReference>
<comment type="caution">
    <text evidence="1">The sequence shown here is derived from an EMBL/GenBank/DDBJ whole genome shotgun (WGS) entry which is preliminary data.</text>
</comment>
<keyword evidence="2" id="KW-1185">Reference proteome</keyword>
<dbReference type="RefSeq" id="WP_386822648.1">
    <property type="nucleotide sequence ID" value="NZ_JBHTIF010000001.1"/>
</dbReference>
<organism evidence="1 2">
    <name type="scientific">Lysobacter brunescens</name>
    <dbReference type="NCBI Taxonomy" id="262323"/>
    <lineage>
        <taxon>Bacteria</taxon>
        <taxon>Pseudomonadati</taxon>
        <taxon>Pseudomonadota</taxon>
        <taxon>Gammaproteobacteria</taxon>
        <taxon>Lysobacterales</taxon>
        <taxon>Lysobacteraceae</taxon>
        <taxon>Lysobacter</taxon>
    </lineage>
</organism>
<evidence type="ECO:0000313" key="2">
    <source>
        <dbReference type="Proteomes" id="UP001597110"/>
    </source>
</evidence>
<protein>
    <submittedName>
        <fullName evidence="1">STAS/SEC14 domain-containing protein</fullName>
    </submittedName>
</protein>
<evidence type="ECO:0000313" key="1">
    <source>
        <dbReference type="EMBL" id="MFD0725023.1"/>
    </source>
</evidence>
<dbReference type="InterPro" id="IPR038396">
    <property type="entry name" value="SpoIIAA-like_sf"/>
</dbReference>
<name>A0ABW2YAV1_9GAMM</name>